<dbReference type="AlphaFoldDB" id="A0A5A7VIK8"/>
<reference evidence="1 2" key="1">
    <citation type="submission" date="2019-08" db="EMBL/GenBank/DDBJ databases">
        <title>Draft genome sequences of two oriental melons (Cucumis melo L. var makuwa).</title>
        <authorList>
            <person name="Kwon S.-Y."/>
        </authorList>
    </citation>
    <scope>NUCLEOTIDE SEQUENCE [LARGE SCALE GENOMIC DNA]</scope>
    <source>
        <strain evidence="2">cv. SW 3</strain>
        <tissue evidence="1">Leaf</tissue>
    </source>
</reference>
<sequence length="92" mass="10635">MKLIKDYDCTIAYYPRKVNVIADALSRKSLSPRNKGRMALLKKLRGFKVVLNAGTFGNPMARFQVKPTLEEEIVRLQPEDPELRKIAEKREM</sequence>
<name>A0A5A7VIK8_CUCMM</name>
<accession>A0A5A7VIK8</accession>
<dbReference type="OrthoDB" id="1909122at2759"/>
<evidence type="ECO:0000313" key="2">
    <source>
        <dbReference type="Proteomes" id="UP000321393"/>
    </source>
</evidence>
<dbReference type="Proteomes" id="UP000321393">
    <property type="component" value="Unassembled WGS sequence"/>
</dbReference>
<evidence type="ECO:0000313" key="1">
    <source>
        <dbReference type="EMBL" id="KAA0067194.1"/>
    </source>
</evidence>
<proteinExistence type="predicted"/>
<gene>
    <name evidence="1" type="ORF">E6C27_scaffold38G002810</name>
</gene>
<comment type="caution">
    <text evidence="1">The sequence shown here is derived from an EMBL/GenBank/DDBJ whole genome shotgun (WGS) entry which is preliminary data.</text>
</comment>
<protein>
    <submittedName>
        <fullName evidence="1">Polyprotein</fullName>
    </submittedName>
</protein>
<organism evidence="1 2">
    <name type="scientific">Cucumis melo var. makuwa</name>
    <name type="common">Oriental melon</name>
    <dbReference type="NCBI Taxonomy" id="1194695"/>
    <lineage>
        <taxon>Eukaryota</taxon>
        <taxon>Viridiplantae</taxon>
        <taxon>Streptophyta</taxon>
        <taxon>Embryophyta</taxon>
        <taxon>Tracheophyta</taxon>
        <taxon>Spermatophyta</taxon>
        <taxon>Magnoliopsida</taxon>
        <taxon>eudicotyledons</taxon>
        <taxon>Gunneridae</taxon>
        <taxon>Pentapetalae</taxon>
        <taxon>rosids</taxon>
        <taxon>fabids</taxon>
        <taxon>Cucurbitales</taxon>
        <taxon>Cucurbitaceae</taxon>
        <taxon>Benincaseae</taxon>
        <taxon>Cucumis</taxon>
    </lineage>
</organism>
<dbReference type="EMBL" id="SSTE01000699">
    <property type="protein sequence ID" value="KAA0067194.1"/>
    <property type="molecule type" value="Genomic_DNA"/>
</dbReference>